<evidence type="ECO:0000313" key="1">
    <source>
        <dbReference type="EMBL" id="ENN74553.1"/>
    </source>
</evidence>
<feature type="non-terminal residue" evidence="1">
    <location>
        <position position="1"/>
    </location>
</feature>
<dbReference type="EnsemblMetazoa" id="XM_019909085.1">
    <property type="protein sequence ID" value="XP_019764644.1"/>
    <property type="gene ID" value="LOC109540648"/>
</dbReference>
<dbReference type="PANTHER" id="PTHR13088">
    <property type="entry name" value="FAS APOPTOTIC INHIBITORY MOLECULE FAIM"/>
    <property type="match status" value="1"/>
</dbReference>
<dbReference type="InterPro" id="IPR038513">
    <property type="entry name" value="FAIM1_dom_sf"/>
</dbReference>
<dbReference type="HOGENOM" id="CLU_109086_0_0_1"/>
<proteinExistence type="predicted"/>
<protein>
    <recommendedName>
        <fullName evidence="4">Fas apoptotic inhibitory molecule 1</fullName>
    </recommendedName>
</protein>
<reference evidence="2" key="2">
    <citation type="submission" date="2024-08" db="UniProtKB">
        <authorList>
            <consortium name="EnsemblMetazoa"/>
        </authorList>
    </citation>
    <scope>IDENTIFICATION</scope>
</reference>
<organism evidence="1">
    <name type="scientific">Dendroctonus ponderosae</name>
    <name type="common">Mountain pine beetle</name>
    <dbReference type="NCBI Taxonomy" id="77166"/>
    <lineage>
        <taxon>Eukaryota</taxon>
        <taxon>Metazoa</taxon>
        <taxon>Ecdysozoa</taxon>
        <taxon>Arthropoda</taxon>
        <taxon>Hexapoda</taxon>
        <taxon>Insecta</taxon>
        <taxon>Pterygota</taxon>
        <taxon>Neoptera</taxon>
        <taxon>Endopterygota</taxon>
        <taxon>Coleoptera</taxon>
        <taxon>Polyphaga</taxon>
        <taxon>Cucujiformia</taxon>
        <taxon>Curculionidae</taxon>
        <taxon>Scolytinae</taxon>
        <taxon>Dendroctonus</taxon>
    </lineage>
</organism>
<dbReference type="GO" id="GO:1902042">
    <property type="term" value="P:negative regulation of extrinsic apoptotic signaling pathway via death domain receptors"/>
    <property type="evidence" value="ECO:0007669"/>
    <property type="project" value="TreeGrafter"/>
</dbReference>
<keyword evidence="3" id="KW-1185">Reference proteome</keyword>
<evidence type="ECO:0000313" key="2">
    <source>
        <dbReference type="EnsemblMetazoa" id="XP_019764644.1"/>
    </source>
</evidence>
<dbReference type="PANTHER" id="PTHR13088:SF3">
    <property type="entry name" value="FAS APOPTOTIC INHIBITORY MOLECULE 1"/>
    <property type="match status" value="1"/>
</dbReference>
<dbReference type="OrthoDB" id="6262731at2759"/>
<dbReference type="FunFam" id="2.40.128.180:FF:000001">
    <property type="entry name" value="Fas apoptotic inhibitory molecule 1"/>
    <property type="match status" value="1"/>
</dbReference>
<reference evidence="1 3" key="1">
    <citation type="journal article" date="2013" name="Genome Biol.">
        <title>Draft genome of the mountain pine beetle, Dendroctonus ponderosae Hopkins, a major forest pest.</title>
        <authorList>
            <person name="Keeling C.I."/>
            <person name="Yuen M.M."/>
            <person name="Liao N.Y."/>
            <person name="Docking T.R."/>
            <person name="Chan S.K."/>
            <person name="Taylor G.A."/>
            <person name="Palmquist D.L."/>
            <person name="Jackman S.D."/>
            <person name="Nguyen A."/>
            <person name="Li M."/>
            <person name="Henderson H."/>
            <person name="Janes J.K."/>
            <person name="Zhao Y."/>
            <person name="Pandoh P."/>
            <person name="Moore R."/>
            <person name="Sperling F.A."/>
            <person name="Huber D.P."/>
            <person name="Birol I."/>
            <person name="Jones S.J."/>
            <person name="Bohlmann J."/>
        </authorList>
    </citation>
    <scope>NUCLEOTIDE SEQUENCE</scope>
</reference>
<dbReference type="Proteomes" id="UP000019118">
    <property type="component" value="Unassembled WGS sequence"/>
</dbReference>
<dbReference type="InterPro" id="IPR010695">
    <property type="entry name" value="FAIM1"/>
</dbReference>
<accession>N6T9Z6</accession>
<evidence type="ECO:0008006" key="4">
    <source>
        <dbReference type="Google" id="ProtNLM"/>
    </source>
</evidence>
<name>N6T9Z6_DENPD</name>
<dbReference type="OMA" id="SQEYRIM"/>
<gene>
    <name evidence="2" type="primary">109540648</name>
    <name evidence="1" type="ORF">YQE_08876</name>
</gene>
<evidence type="ECO:0000313" key="3">
    <source>
        <dbReference type="Proteomes" id="UP000019118"/>
    </source>
</evidence>
<dbReference type="EMBL" id="KB741039">
    <property type="protein sequence ID" value="ENN74553.1"/>
    <property type="molecule type" value="Genomic_DNA"/>
</dbReference>
<dbReference type="AlphaFoldDB" id="N6T9Z6"/>
<dbReference type="KEGG" id="dpa:109540648"/>
<dbReference type="Gene3D" id="2.40.128.180">
    <property type="match status" value="2"/>
</dbReference>
<sequence>MTEYKTIAKSSSQDRADLVAYWSIPLIDGIHVVEFEHGTTTGKRVLRLDGTEVLRKEWMFKLVGDIKFTIGKQEAKCELRVDPIPPFAFSYSLWVDGKPIDKFMEKQLDSIKSWSTVANGKRYVVVFEKHTLEIWVNGQTVDVERNFVEDGTEMNFQLANSNATLRSAPAPGPGHKQITYRLFVNGRLISDDINETQP</sequence>
<dbReference type="Pfam" id="PF06905">
    <property type="entry name" value="FAIM1"/>
    <property type="match status" value="1"/>
</dbReference>